<evidence type="ECO:0000313" key="2">
    <source>
        <dbReference type="Proteomes" id="UP001163324"/>
    </source>
</evidence>
<organism evidence="1 2">
    <name type="scientific">Trichothecium roseum</name>
    <dbReference type="NCBI Taxonomy" id="47278"/>
    <lineage>
        <taxon>Eukaryota</taxon>
        <taxon>Fungi</taxon>
        <taxon>Dikarya</taxon>
        <taxon>Ascomycota</taxon>
        <taxon>Pezizomycotina</taxon>
        <taxon>Sordariomycetes</taxon>
        <taxon>Hypocreomycetidae</taxon>
        <taxon>Hypocreales</taxon>
        <taxon>Hypocreales incertae sedis</taxon>
        <taxon>Trichothecium</taxon>
    </lineage>
</organism>
<comment type="caution">
    <text evidence="1">The sequence shown here is derived from an EMBL/GenBank/DDBJ whole genome shotgun (WGS) entry which is preliminary data.</text>
</comment>
<dbReference type="Proteomes" id="UP001163324">
    <property type="component" value="Chromosome 1"/>
</dbReference>
<gene>
    <name evidence="1" type="ORF">N3K66_000871</name>
</gene>
<protein>
    <submittedName>
        <fullName evidence="1">Uncharacterized protein</fullName>
    </submittedName>
</protein>
<reference evidence="1" key="1">
    <citation type="submission" date="2022-10" db="EMBL/GenBank/DDBJ databases">
        <title>Complete Genome of Trichothecium roseum strain YXFP-22015, a Plant Pathogen Isolated from Citrus.</title>
        <authorList>
            <person name="Wang Y."/>
            <person name="Zhu L."/>
        </authorList>
    </citation>
    <scope>NUCLEOTIDE SEQUENCE</scope>
    <source>
        <strain evidence="1">YXFP-22015</strain>
    </source>
</reference>
<sequence>MANVLALGEGPMSLGPYLDSGPWVPNYMDTIWGHLVEQINPFTQVLAIPGPVYRACDDAAKSYVAMNFQAIINEPVMFCRDGVSEDRYYLGNPAHFAMYGVLFHVSEGFEPFWVSYRHTTMSQVPVEASPVSVPYPKTAKRSKEHKIPRPPNAYILYRKERHTEVKEAHPGITNNEISQVLGVAWNNESREVRQKYKDLSEQLKKKLFEEHPDYQYKPRKPSEKKRRTRRSGPAPALPAVASNADSGAEEQTSTP</sequence>
<dbReference type="EMBL" id="CM047940">
    <property type="protein sequence ID" value="KAI9904342.1"/>
    <property type="molecule type" value="Genomic_DNA"/>
</dbReference>
<name>A0ACC0VEM5_9HYPO</name>
<proteinExistence type="predicted"/>
<keyword evidence="2" id="KW-1185">Reference proteome</keyword>
<accession>A0ACC0VEM5</accession>
<evidence type="ECO:0000313" key="1">
    <source>
        <dbReference type="EMBL" id="KAI9904342.1"/>
    </source>
</evidence>